<dbReference type="GO" id="GO:0004557">
    <property type="term" value="F:alpha-galactosidase activity"/>
    <property type="evidence" value="ECO:0007669"/>
    <property type="project" value="TreeGrafter"/>
</dbReference>
<evidence type="ECO:0000313" key="6">
    <source>
        <dbReference type="Proteomes" id="UP000683360"/>
    </source>
</evidence>
<dbReference type="Gene3D" id="3.20.20.70">
    <property type="entry name" value="Aldolase class I"/>
    <property type="match status" value="1"/>
</dbReference>
<name>A0A8S3R0J4_MYTED</name>
<dbReference type="Gene3D" id="2.60.40.1180">
    <property type="entry name" value="Golgi alpha-mannosidase II"/>
    <property type="match status" value="1"/>
</dbReference>
<comment type="similarity">
    <text evidence="1 4">Belongs to the glycosyl hydrolase 27 family.</text>
</comment>
<dbReference type="PRINTS" id="PR00740">
    <property type="entry name" value="GLHYDRLASE27"/>
</dbReference>
<evidence type="ECO:0000256" key="1">
    <source>
        <dbReference type="ARBA" id="ARBA00009743"/>
    </source>
</evidence>
<keyword evidence="3 4" id="KW-0326">Glycosidase</keyword>
<dbReference type="InterPro" id="IPR000111">
    <property type="entry name" value="Glyco_hydro_27/36_CS"/>
</dbReference>
<sequence>MFLFTTVKSVFLRDLVVSKQTKKPRLTLLNDDVPSLDNGLARTPPMGWMSWERFRCFTDCEAEPDNCISAKLLMQMADQMADGGYLDAGYEYLAVDDCWMAHQRNSTDGRLMADPLRFPGGMKPVIDYIHSKGLKFGLYGDVGSKTCQGYPGNEFYIPLDAETYASWGVDMLKIDCCYASHSVEGIEVMGFFLNKTGRPFLYVCCSCANPQGTYTPGANTCNTVRSYMDVQDSWENVYQIISFYGNKTEEFIDSAGPGHWHDADMLVVGDYGLSLNQQKIQMGMWALFASPLFMSVDLRDIDNESKKILLNKEVIAISQDPLGIQGRRMFKYPVRQGNVEGWLRPLSPAGTYAVGILNSNNFGWLQYVNKTLSDFGLTNQKGYDLMEVFTGKKYGPYKPLDRLILKMEPTSLFLAVAVPLS</sequence>
<protein>
    <recommendedName>
        <fullName evidence="4">Alpha-galactosidase</fullName>
        <ecNumber evidence="4">3.2.1.-</ecNumber>
    </recommendedName>
</protein>
<dbReference type="Pfam" id="PF16499">
    <property type="entry name" value="Melibiase_2"/>
    <property type="match status" value="1"/>
</dbReference>
<keyword evidence="4" id="KW-1015">Disulfide bond</keyword>
<dbReference type="OrthoDB" id="5795902at2759"/>
<dbReference type="GO" id="GO:0016139">
    <property type="term" value="P:glycoside catabolic process"/>
    <property type="evidence" value="ECO:0007669"/>
    <property type="project" value="TreeGrafter"/>
</dbReference>
<dbReference type="InterPro" id="IPR002241">
    <property type="entry name" value="Glyco_hydro_27"/>
</dbReference>
<comment type="subunit">
    <text evidence="4">Homodimer.</text>
</comment>
<dbReference type="EC" id="3.2.1.-" evidence="4"/>
<dbReference type="SUPFAM" id="SSF51011">
    <property type="entry name" value="Glycosyl hydrolase domain"/>
    <property type="match status" value="1"/>
</dbReference>
<dbReference type="InterPro" id="IPR013780">
    <property type="entry name" value="Glyco_hydro_b"/>
</dbReference>
<dbReference type="GO" id="GO:0005737">
    <property type="term" value="C:cytoplasm"/>
    <property type="evidence" value="ECO:0007669"/>
    <property type="project" value="TreeGrafter"/>
</dbReference>
<dbReference type="EMBL" id="CAJPWZ010000695">
    <property type="protein sequence ID" value="CAG2198693.1"/>
    <property type="molecule type" value="Genomic_DNA"/>
</dbReference>
<keyword evidence="2 4" id="KW-0378">Hydrolase</keyword>
<dbReference type="SUPFAM" id="SSF51445">
    <property type="entry name" value="(Trans)glycosidases"/>
    <property type="match status" value="1"/>
</dbReference>
<evidence type="ECO:0000256" key="4">
    <source>
        <dbReference type="RuleBase" id="RU361168"/>
    </source>
</evidence>
<evidence type="ECO:0000313" key="5">
    <source>
        <dbReference type="EMBL" id="CAG2198693.1"/>
    </source>
</evidence>
<dbReference type="PANTHER" id="PTHR11452:SF83">
    <property type="entry name" value="ALPHA-GALACTOSIDASE"/>
    <property type="match status" value="1"/>
</dbReference>
<dbReference type="Proteomes" id="UP000683360">
    <property type="component" value="Unassembled WGS sequence"/>
</dbReference>
<gene>
    <name evidence="5" type="ORF">MEDL_13429</name>
</gene>
<dbReference type="InterPro" id="IPR017853">
    <property type="entry name" value="GH"/>
</dbReference>
<accession>A0A8S3R0J4</accession>
<reference evidence="5" key="1">
    <citation type="submission" date="2021-03" db="EMBL/GenBank/DDBJ databases">
        <authorList>
            <person name="Bekaert M."/>
        </authorList>
    </citation>
    <scope>NUCLEOTIDE SEQUENCE</scope>
</reference>
<dbReference type="InterPro" id="IPR013785">
    <property type="entry name" value="Aldolase_TIM"/>
</dbReference>
<proteinExistence type="inferred from homology"/>
<dbReference type="GO" id="GO:0009311">
    <property type="term" value="P:oligosaccharide metabolic process"/>
    <property type="evidence" value="ECO:0007669"/>
    <property type="project" value="TreeGrafter"/>
</dbReference>
<dbReference type="FunFam" id="3.20.20.70:FF:000197">
    <property type="entry name" value="Alpha-galactosidase"/>
    <property type="match status" value="1"/>
</dbReference>
<dbReference type="AlphaFoldDB" id="A0A8S3R0J4"/>
<comment type="caution">
    <text evidence="5">The sequence shown here is derived from an EMBL/GenBank/DDBJ whole genome shotgun (WGS) entry which is preliminary data.</text>
</comment>
<keyword evidence="6" id="KW-1185">Reference proteome</keyword>
<dbReference type="PROSITE" id="PS00512">
    <property type="entry name" value="ALPHA_GALACTOSIDASE"/>
    <property type="match status" value="1"/>
</dbReference>
<dbReference type="CDD" id="cd14792">
    <property type="entry name" value="GH27"/>
    <property type="match status" value="1"/>
</dbReference>
<evidence type="ECO:0000256" key="3">
    <source>
        <dbReference type="ARBA" id="ARBA00023295"/>
    </source>
</evidence>
<dbReference type="PANTHER" id="PTHR11452">
    <property type="entry name" value="ALPHA-GALACTOSIDASE/ALPHA-N-ACETYLGALACTOSAMINIDASE"/>
    <property type="match status" value="1"/>
</dbReference>
<evidence type="ECO:0000256" key="2">
    <source>
        <dbReference type="ARBA" id="ARBA00022801"/>
    </source>
</evidence>
<organism evidence="5 6">
    <name type="scientific">Mytilus edulis</name>
    <name type="common">Blue mussel</name>
    <dbReference type="NCBI Taxonomy" id="6550"/>
    <lineage>
        <taxon>Eukaryota</taxon>
        <taxon>Metazoa</taxon>
        <taxon>Spiralia</taxon>
        <taxon>Lophotrochozoa</taxon>
        <taxon>Mollusca</taxon>
        <taxon>Bivalvia</taxon>
        <taxon>Autobranchia</taxon>
        <taxon>Pteriomorphia</taxon>
        <taxon>Mytilida</taxon>
        <taxon>Mytiloidea</taxon>
        <taxon>Mytilidae</taxon>
        <taxon>Mytilinae</taxon>
        <taxon>Mytilus</taxon>
    </lineage>
</organism>